<evidence type="ECO:0000256" key="1">
    <source>
        <dbReference type="SAM" id="SignalP"/>
    </source>
</evidence>
<evidence type="ECO:0000313" key="3">
    <source>
        <dbReference type="Proteomes" id="UP000016800"/>
    </source>
</evidence>
<reference evidence="3" key="1">
    <citation type="journal article" date="2013" name="PLoS Pathog.">
        <title>Deciphering the cryptic genome: genome-wide analyses of the rice pathogen Fusarium fujikuroi reveal complex regulation of secondary metabolism and novel metabolites.</title>
        <authorList>
            <person name="Wiemann P."/>
            <person name="Sieber C.M."/>
            <person name="von Bargen K.W."/>
            <person name="Studt L."/>
            <person name="Niehaus E.M."/>
            <person name="Espino J.J."/>
            <person name="Huss K."/>
            <person name="Michielse C.B."/>
            <person name="Albermann S."/>
            <person name="Wagner D."/>
            <person name="Bergner S.V."/>
            <person name="Connolly L.R."/>
            <person name="Fischer A."/>
            <person name="Reuter G."/>
            <person name="Kleigrewe K."/>
            <person name="Bald T."/>
            <person name="Wingfield B.D."/>
            <person name="Ophir R."/>
            <person name="Freeman S."/>
            <person name="Hippler M."/>
            <person name="Smith K.M."/>
            <person name="Brown D.W."/>
            <person name="Proctor R.H."/>
            <person name="Munsterkotter M."/>
            <person name="Freitag M."/>
            <person name="Humpf H.U."/>
            <person name="Guldener U."/>
            <person name="Tudzynski B."/>
        </authorList>
    </citation>
    <scope>NUCLEOTIDE SEQUENCE [LARGE SCALE GENOMIC DNA]</scope>
    <source>
        <strain evidence="3">CBS 195.34 / IMI 58289 / NRRL A-6831</strain>
    </source>
</reference>
<sequence>MKAFAAALLLAFPSIAASLTKRDCDSFDLTAPGPKGWSRMGQPIRVSEIVNCTAERAKKNGDGKGNCNIQRYIMGIIANATINSTDGATFQAPSPANLNTSMTNKKAIIKALKHDIGPLGNVTLDRLVVIPFIAPFNTTPNGTYGYWTFTPAIQCWRGHPRDCDGDLEEELDGYSAVVCGFRLKSNSTDDPVTTYEGNVSFVEMDEEDGLIKSEIRPWPSLSKAQEWAKEWDEADVDSGAGNKKSILEAVRDIADSKMMEYVNLQRLAVIPCANSSWPGTLDDCDNDDDLDDTEVVVCGFRIDRKGSNESDAEYRGRIGFVEDNDPNSRIKPGVRPWLDYEEAVGMAEEWERNDV</sequence>
<name>S0ENT5_GIBF5</name>
<dbReference type="STRING" id="1279085.S0ENT5"/>
<feature type="chain" id="PRO_5004485511" description="Ecp2 effector protein domain-containing protein" evidence="1">
    <location>
        <begin position="19"/>
        <end position="355"/>
    </location>
</feature>
<gene>
    <name evidence="2" type="ORF">FFUJ_11909</name>
</gene>
<keyword evidence="1" id="KW-0732">Signal</keyword>
<protein>
    <recommendedName>
        <fullName evidence="4">Ecp2 effector protein domain-containing protein</fullName>
    </recommendedName>
</protein>
<dbReference type="RefSeq" id="XP_023437910.1">
    <property type="nucleotide sequence ID" value="XM_023570860.1"/>
</dbReference>
<organism evidence="2 3">
    <name type="scientific">Gibberella fujikuroi (strain CBS 195.34 / IMI 58289 / NRRL A-6831)</name>
    <name type="common">Bakanae and foot rot disease fungus</name>
    <name type="synonym">Fusarium fujikuroi</name>
    <dbReference type="NCBI Taxonomy" id="1279085"/>
    <lineage>
        <taxon>Eukaryota</taxon>
        <taxon>Fungi</taxon>
        <taxon>Dikarya</taxon>
        <taxon>Ascomycota</taxon>
        <taxon>Pezizomycotina</taxon>
        <taxon>Sordariomycetes</taxon>
        <taxon>Hypocreomycetidae</taxon>
        <taxon>Hypocreales</taxon>
        <taxon>Nectriaceae</taxon>
        <taxon>Fusarium</taxon>
        <taxon>Fusarium fujikuroi species complex</taxon>
    </lineage>
</organism>
<proteinExistence type="predicted"/>
<dbReference type="EMBL" id="HF679033">
    <property type="protein sequence ID" value="CCT75864.1"/>
    <property type="molecule type" value="Genomic_DNA"/>
</dbReference>
<dbReference type="InterPro" id="IPR045702">
    <property type="entry name" value="DUF6060"/>
</dbReference>
<evidence type="ECO:0008006" key="4">
    <source>
        <dbReference type="Google" id="ProtNLM"/>
    </source>
</evidence>
<evidence type="ECO:0000313" key="2">
    <source>
        <dbReference type="EMBL" id="CCT75864.1"/>
    </source>
</evidence>
<accession>S0ENT5</accession>
<dbReference type="Proteomes" id="UP000016800">
    <property type="component" value="Chromosome XI"/>
</dbReference>
<keyword evidence="3" id="KW-1185">Reference proteome</keyword>
<dbReference type="GeneID" id="35405369"/>
<dbReference type="HOGENOM" id="CLU_042814_0_0_1"/>
<dbReference type="VEuPathDB" id="FungiDB:FFUJ_11909"/>
<feature type="signal peptide" evidence="1">
    <location>
        <begin position="1"/>
        <end position="18"/>
    </location>
</feature>
<dbReference type="Pfam" id="PF19535">
    <property type="entry name" value="DUF6060"/>
    <property type="match status" value="1"/>
</dbReference>
<dbReference type="AlphaFoldDB" id="S0ENT5"/>